<evidence type="ECO:0000256" key="8">
    <source>
        <dbReference type="ARBA" id="ARBA00029447"/>
    </source>
</evidence>
<evidence type="ECO:0000259" key="11">
    <source>
        <dbReference type="PROSITE" id="PS50111"/>
    </source>
</evidence>
<dbReference type="Proteomes" id="UP000633263">
    <property type="component" value="Unassembled WGS sequence"/>
</dbReference>
<dbReference type="PROSITE" id="PS50192">
    <property type="entry name" value="T_SNARE"/>
    <property type="match status" value="1"/>
</dbReference>
<protein>
    <submittedName>
        <fullName evidence="14">Aerotaxis receptor Aer</fullName>
    </submittedName>
</protein>
<proteinExistence type="inferred from homology"/>
<dbReference type="Pfam" id="PF00015">
    <property type="entry name" value="MCPsignal"/>
    <property type="match status" value="1"/>
</dbReference>
<dbReference type="NCBIfam" id="TIGR00229">
    <property type="entry name" value="sensory_box"/>
    <property type="match status" value="1"/>
</dbReference>
<keyword evidence="2" id="KW-0145">Chemotaxis</keyword>
<keyword evidence="3" id="KW-0997">Cell inner membrane</keyword>
<dbReference type="InterPro" id="IPR035965">
    <property type="entry name" value="PAS-like_dom_sf"/>
</dbReference>
<dbReference type="Gene3D" id="3.30.450.20">
    <property type="entry name" value="PAS domain"/>
    <property type="match status" value="1"/>
</dbReference>
<evidence type="ECO:0000256" key="1">
    <source>
        <dbReference type="ARBA" id="ARBA00004429"/>
    </source>
</evidence>
<dbReference type="SMART" id="SM00283">
    <property type="entry name" value="MA"/>
    <property type="match status" value="1"/>
</dbReference>
<comment type="subcellular location">
    <subcellularLocation>
        <location evidence="1">Cell inner membrane</location>
        <topology evidence="1">Multi-pass membrane protein</topology>
    </subcellularLocation>
</comment>
<evidence type="ECO:0000313" key="15">
    <source>
        <dbReference type="Proteomes" id="UP000633263"/>
    </source>
</evidence>
<evidence type="ECO:0000259" key="12">
    <source>
        <dbReference type="PROSITE" id="PS50112"/>
    </source>
</evidence>
<gene>
    <name evidence="14" type="primary">aer</name>
    <name evidence="14" type="ORF">GCM10009083_12160</name>
</gene>
<keyword evidence="3" id="KW-1003">Cell membrane</keyword>
<dbReference type="CDD" id="cd11386">
    <property type="entry name" value="MCP_signal"/>
    <property type="match status" value="1"/>
</dbReference>
<sequence length="519" mass="56545">MRKNLPITGKELVFDERQRLITTTDQKGVITYCNDDFVEVSGYSREELIGQAHNLIRHPDVPSAVFAHMWDYLKRGNIWMGVVKNRCKNGDHYWVNAFVMPIREGGSVVGYESVRIKASTEEIARTSDFYRRLNDGGRSIPSRLTGQIAALVPALLCSMIGALAVHHFGLPGLVPALLVSAPIGLLLQRRRERQLTSLLAHNDDVIDDPLLAQMYTDQTGPLGRLQMTLYSHEARLRTCVSRVADFTEQLRTQAMQGNERANQSRKQLEGQRAEINLVAAAVSQMAASSQEVAGSISRTADATQTANQQAEKGTQIARQARTTIEQLSASVSAAAGDAAQLASDAEEISTVVDVIRSVAEQTNLLALNAAIEAARAGEQGRGFAVVADEVRALAKRTAESTEHIHRLIEQLQQTSGRTIANMQQEVELADRGVSHVIELDDALGSIRQAIAQVNSMGEQIASAAEEQSAVADEISRNINSIAALSEQSASQARLSARSSDELADTTEKQNAMVARFNRV</sequence>
<accession>A0ABQ2CQN7</accession>
<dbReference type="PRINTS" id="PR00260">
    <property type="entry name" value="CHEMTRNSDUCR"/>
</dbReference>
<dbReference type="SUPFAM" id="SSF58104">
    <property type="entry name" value="Methyl-accepting chemotaxis protein (MCP) signaling domain"/>
    <property type="match status" value="1"/>
</dbReference>
<feature type="transmembrane region" description="Helical" evidence="10">
    <location>
        <begin position="144"/>
        <end position="164"/>
    </location>
</feature>
<evidence type="ECO:0000256" key="10">
    <source>
        <dbReference type="SAM" id="Phobius"/>
    </source>
</evidence>
<comment type="caution">
    <text evidence="14">The sequence shown here is derived from an EMBL/GenBank/DDBJ whole genome shotgun (WGS) entry which is preliminary data.</text>
</comment>
<evidence type="ECO:0000256" key="4">
    <source>
        <dbReference type="ARBA" id="ARBA00022692"/>
    </source>
</evidence>
<evidence type="ECO:0000256" key="6">
    <source>
        <dbReference type="ARBA" id="ARBA00023136"/>
    </source>
</evidence>
<dbReference type="InterPro" id="IPR004089">
    <property type="entry name" value="MCPsignal_dom"/>
</dbReference>
<keyword evidence="7 9" id="KW-0807">Transducer</keyword>
<dbReference type="Pfam" id="PF08447">
    <property type="entry name" value="PAS_3"/>
    <property type="match status" value="1"/>
</dbReference>
<keyword evidence="6 10" id="KW-0472">Membrane</keyword>
<feature type="domain" description="Methyl-accepting transducer" evidence="11">
    <location>
        <begin position="246"/>
        <end position="482"/>
    </location>
</feature>
<keyword evidence="5 10" id="KW-1133">Transmembrane helix</keyword>
<dbReference type="PANTHER" id="PTHR32089:SF74">
    <property type="entry name" value="METHYL-ACCEPTING CHEMOTAXIS PROTEIN AER"/>
    <property type="match status" value="1"/>
</dbReference>
<organism evidence="14 15">
    <name type="scientific">Halopseudomonas pertucinogena</name>
    <dbReference type="NCBI Taxonomy" id="86175"/>
    <lineage>
        <taxon>Bacteria</taxon>
        <taxon>Pseudomonadati</taxon>
        <taxon>Pseudomonadota</taxon>
        <taxon>Gammaproteobacteria</taxon>
        <taxon>Pseudomonadales</taxon>
        <taxon>Pseudomonadaceae</taxon>
        <taxon>Halopseudomonas</taxon>
    </lineage>
</organism>
<feature type="domain" description="T-SNARE coiled-coil homology" evidence="13">
    <location>
        <begin position="433"/>
        <end position="495"/>
    </location>
</feature>
<dbReference type="PROSITE" id="PS50112">
    <property type="entry name" value="PAS"/>
    <property type="match status" value="1"/>
</dbReference>
<dbReference type="InterPro" id="IPR000727">
    <property type="entry name" value="T_SNARE_dom"/>
</dbReference>
<evidence type="ECO:0000256" key="9">
    <source>
        <dbReference type="PROSITE-ProRule" id="PRU00284"/>
    </source>
</evidence>
<dbReference type="CDD" id="cd00130">
    <property type="entry name" value="PAS"/>
    <property type="match status" value="1"/>
</dbReference>
<name>A0ABQ2CQN7_9GAMM</name>
<keyword evidence="4 10" id="KW-0812">Transmembrane</keyword>
<dbReference type="InterPro" id="IPR000014">
    <property type="entry name" value="PAS"/>
</dbReference>
<dbReference type="Gene3D" id="1.10.287.950">
    <property type="entry name" value="Methyl-accepting chemotaxis protein"/>
    <property type="match status" value="1"/>
</dbReference>
<feature type="domain" description="PAS" evidence="12">
    <location>
        <begin position="21"/>
        <end position="76"/>
    </location>
</feature>
<dbReference type="PANTHER" id="PTHR32089">
    <property type="entry name" value="METHYL-ACCEPTING CHEMOTAXIS PROTEIN MCPB"/>
    <property type="match status" value="1"/>
</dbReference>
<comment type="similarity">
    <text evidence="8">Belongs to the methyl-accepting chemotaxis (MCP) protein family.</text>
</comment>
<evidence type="ECO:0000259" key="13">
    <source>
        <dbReference type="PROSITE" id="PS50192"/>
    </source>
</evidence>
<evidence type="ECO:0000256" key="7">
    <source>
        <dbReference type="ARBA" id="ARBA00023224"/>
    </source>
</evidence>
<dbReference type="SUPFAM" id="SSF55785">
    <property type="entry name" value="PYP-like sensor domain (PAS domain)"/>
    <property type="match status" value="1"/>
</dbReference>
<dbReference type="RefSeq" id="WP_188635731.1">
    <property type="nucleotide sequence ID" value="NZ_BMNN01000002.1"/>
</dbReference>
<dbReference type="InterPro" id="IPR013655">
    <property type="entry name" value="PAS_fold_3"/>
</dbReference>
<dbReference type="PROSITE" id="PS50111">
    <property type="entry name" value="CHEMOTAXIS_TRANSDUC_2"/>
    <property type="match status" value="1"/>
</dbReference>
<keyword evidence="15" id="KW-1185">Reference proteome</keyword>
<evidence type="ECO:0000256" key="5">
    <source>
        <dbReference type="ARBA" id="ARBA00022989"/>
    </source>
</evidence>
<evidence type="ECO:0000256" key="3">
    <source>
        <dbReference type="ARBA" id="ARBA00022519"/>
    </source>
</evidence>
<keyword evidence="14" id="KW-0675">Receptor</keyword>
<dbReference type="InterPro" id="IPR004090">
    <property type="entry name" value="Chemotax_Me-accpt_rcpt"/>
</dbReference>
<evidence type="ECO:0000256" key="2">
    <source>
        <dbReference type="ARBA" id="ARBA00022500"/>
    </source>
</evidence>
<dbReference type="EMBL" id="BMNN01000002">
    <property type="protein sequence ID" value="GGI97066.1"/>
    <property type="molecule type" value="Genomic_DNA"/>
</dbReference>
<evidence type="ECO:0000313" key="14">
    <source>
        <dbReference type="EMBL" id="GGI97066.1"/>
    </source>
</evidence>
<reference evidence="15" key="1">
    <citation type="journal article" date="2019" name="Int. J. Syst. Evol. Microbiol.">
        <title>The Global Catalogue of Microorganisms (GCM) 10K type strain sequencing project: providing services to taxonomists for standard genome sequencing and annotation.</title>
        <authorList>
            <consortium name="The Broad Institute Genomics Platform"/>
            <consortium name="The Broad Institute Genome Sequencing Center for Infectious Disease"/>
            <person name="Wu L."/>
            <person name="Ma J."/>
        </authorList>
    </citation>
    <scope>NUCLEOTIDE SEQUENCE [LARGE SCALE GENOMIC DNA]</scope>
    <source>
        <strain evidence="15">JCM 11590</strain>
    </source>
</reference>